<dbReference type="AlphaFoldDB" id="U9TMT4"/>
<comment type="catalytic activity">
    <reaction evidence="1">
        <text>RNA(n) + a ribonucleoside 5'-triphosphate = RNA(n+1) + diphosphate</text>
        <dbReference type="Rhea" id="RHEA:21248"/>
        <dbReference type="Rhea" id="RHEA-COMP:14527"/>
        <dbReference type="Rhea" id="RHEA-COMP:17342"/>
        <dbReference type="ChEBI" id="CHEBI:33019"/>
        <dbReference type="ChEBI" id="CHEBI:61557"/>
        <dbReference type="ChEBI" id="CHEBI:140395"/>
        <dbReference type="EC" id="2.7.7.48"/>
    </reaction>
</comment>
<proteinExistence type="inferred from homology"/>
<sequence length="87" mass="9782">MASRLVIDTTSSCVAKYATRMGQCFSSTYAVQQLLVDDIREIPDVSVHFLMCFPAGYKGVLCQSNFSDDNQAQVRLNQLKLNRNIVF</sequence>
<evidence type="ECO:0000256" key="1">
    <source>
        <dbReference type="RuleBase" id="RU363098"/>
    </source>
</evidence>
<dbReference type="GO" id="GO:0003968">
    <property type="term" value="F:RNA-directed RNA polymerase activity"/>
    <property type="evidence" value="ECO:0007669"/>
    <property type="project" value="UniProtKB-KW"/>
</dbReference>
<accession>U9TMT4</accession>
<dbReference type="HOGENOM" id="CLU_2484481_0_0_1"/>
<dbReference type="Pfam" id="PF05183">
    <property type="entry name" value="RdRP"/>
    <property type="match status" value="1"/>
</dbReference>
<evidence type="ECO:0000259" key="2">
    <source>
        <dbReference type="Pfam" id="PF05183"/>
    </source>
</evidence>
<evidence type="ECO:0000313" key="3">
    <source>
        <dbReference type="EMBL" id="ESA07598.1"/>
    </source>
</evidence>
<dbReference type="STRING" id="747089.U9TMT4"/>
<dbReference type="EMBL" id="KI290135">
    <property type="protein sequence ID" value="ESA07598.1"/>
    <property type="molecule type" value="Genomic_DNA"/>
</dbReference>
<protein>
    <recommendedName>
        <fullName evidence="1">RNA-dependent RNA polymerase</fullName>
        <ecNumber evidence="1">2.7.7.48</ecNumber>
    </recommendedName>
</protein>
<keyword evidence="1" id="KW-0694">RNA-binding</keyword>
<comment type="similarity">
    <text evidence="1">Belongs to the RdRP family.</text>
</comment>
<dbReference type="InterPro" id="IPR057596">
    <property type="entry name" value="RDRP_core"/>
</dbReference>
<keyword evidence="1" id="KW-0548">Nucleotidyltransferase</keyword>
<organism evidence="3">
    <name type="scientific">Rhizophagus irregularis (strain DAOM 181602 / DAOM 197198 / MUCL 43194)</name>
    <name type="common">Arbuscular mycorrhizal fungus</name>
    <name type="synonym">Glomus intraradices</name>
    <dbReference type="NCBI Taxonomy" id="747089"/>
    <lineage>
        <taxon>Eukaryota</taxon>
        <taxon>Fungi</taxon>
        <taxon>Fungi incertae sedis</taxon>
        <taxon>Mucoromycota</taxon>
        <taxon>Glomeromycotina</taxon>
        <taxon>Glomeromycetes</taxon>
        <taxon>Glomerales</taxon>
        <taxon>Glomeraceae</taxon>
        <taxon>Rhizophagus</taxon>
    </lineage>
</organism>
<gene>
    <name evidence="3" type="ORF">GLOINDRAFT_32674</name>
</gene>
<name>U9TMT4_RHIID</name>
<dbReference type="GO" id="GO:0003723">
    <property type="term" value="F:RNA binding"/>
    <property type="evidence" value="ECO:0007669"/>
    <property type="project" value="UniProtKB-KW"/>
</dbReference>
<keyword evidence="1" id="KW-0808">Transferase</keyword>
<reference evidence="3" key="1">
    <citation type="submission" date="2013-07" db="EMBL/GenBank/DDBJ databases">
        <title>The genome of an arbuscular mycorrhizal fungus provides insights into the evolution of the oldest plant symbiosis.</title>
        <authorList>
            <consortium name="DOE Joint Genome Institute"/>
            <person name="Tisserant E."/>
            <person name="Malbreil M."/>
            <person name="Kuo A."/>
            <person name="Kohler A."/>
            <person name="Symeonidi A."/>
            <person name="Balestrini R."/>
            <person name="Charron P."/>
            <person name="Duensing N."/>
            <person name="Frei-dit-Frey N."/>
            <person name="Gianinazzi-Pearson V."/>
            <person name="Gilbert B."/>
            <person name="Handa Y."/>
            <person name="Hijri M."/>
            <person name="Kaul R."/>
            <person name="Kawaguchi M."/>
            <person name="Krajinski F."/>
            <person name="Lammers P."/>
            <person name="Lapierre D."/>
            <person name="Masclaux F.G."/>
            <person name="Murat C."/>
            <person name="Morin E."/>
            <person name="Ndikumana S."/>
            <person name="Pagni M."/>
            <person name="Petitpierre D."/>
            <person name="Requena N."/>
            <person name="Rosikiewicz P."/>
            <person name="Riley R."/>
            <person name="Saito K."/>
            <person name="San Clemente H."/>
            <person name="Shapiro H."/>
            <person name="van Tuinen D."/>
            <person name="Becard G."/>
            <person name="Bonfante P."/>
            <person name="Paszkowski U."/>
            <person name="Shachar-Hill Y."/>
            <person name="Young J.P."/>
            <person name="Sanders I.R."/>
            <person name="Henrissat B."/>
            <person name="Rensing S.A."/>
            <person name="Grigoriev I.V."/>
            <person name="Corradi N."/>
            <person name="Roux C."/>
            <person name="Martin F."/>
        </authorList>
    </citation>
    <scope>NUCLEOTIDE SEQUENCE</scope>
    <source>
        <strain evidence="3">DAOM 197198</strain>
    </source>
</reference>
<dbReference type="EC" id="2.7.7.48" evidence="1"/>
<feature type="domain" description="RDRP core" evidence="2">
    <location>
        <begin position="9"/>
        <end position="45"/>
    </location>
</feature>
<keyword evidence="1" id="KW-0696">RNA-directed RNA polymerase</keyword>